<evidence type="ECO:0000256" key="6">
    <source>
        <dbReference type="ARBA" id="ARBA00023306"/>
    </source>
</evidence>
<accession>A0A6G1AD95</accession>
<keyword evidence="5" id="KW-0539">Nucleus</keyword>
<feature type="compositionally biased region" description="Basic residues" evidence="7">
    <location>
        <begin position="549"/>
        <end position="574"/>
    </location>
</feature>
<evidence type="ECO:0000256" key="3">
    <source>
        <dbReference type="ARBA" id="ARBA00022553"/>
    </source>
</evidence>
<feature type="region of interest" description="Disordered" evidence="7">
    <location>
        <begin position="687"/>
        <end position="717"/>
    </location>
</feature>
<sequence length="1020" mass="110601">MDTNSKDSEPLETKESALHDAENTSLLLGNGRLVTQKHAPEVTPDGCTPDTFKSPLDFSTVTVEQLGITPESFVKNSSGKSPSYLKKSRRRSTIGVRGSPETNHLIRFIAQQRNLKNTERSSLTQTSPFLGSPVLYRNVNSLRERMSAFQSAFHCIKENENMMGCPEFSEADGEVKTTGSTKKEGFGQCPQFEFAADLSSKRRRISSPGDSDGNLPDAVHLQMSSRATSPHTGIACAADAPLADLPEKSFESGSVQSGYLVEESVSLSDLTEASSGVRVAEHVEGKGPGVAVSLDNLTEMSTDAAPQVWSLVTPPCKRAAASSETFVLRSVLKKPSVNPLLESLQEHCDNLWDDGTHPSLISNLANCCKEQTTEGQENCKVPAFLNVRKRKRVTFGEDLSPEVFDETLPANTPLRKGGTPVRKNDLSSISPLLLEQSPVPAQLSQPDFDDKGEDLENIEPLQVSFAVLSPLNKSSISETLSGSIDPFSSSDNHEKTASLKVGRITRASNRRSQLITFVEENVCNLLNTEAQPCKEKKINRRKSQESKHTARVHPKKSQALKSCRRRKAKGKKSVQKSLYGERDIASKKPLLSPIPELPEVPEMTPSTPGAGMMCSDDFDSSGELQEAELPHRKNILPQKLEDLQSQGFNKSDLSAFCSSYTRSSSLLIDADADAALGQDLNGNTVEANKHKALPKAEVKSESENELRAGPENESSPVAAEVLASDDAGASTTLPSRELAAAGHNVENLFQIFNISDDVNIKYEKQHDVVTASEGKLPTTHATSGSQKGVFIDSVRESAHPSAGSGRNCRESGSPGTNGGGKKRRRRSLCYSDGQSFCLGKNGNNPSYLVSSPVEAGLGNSDLYKDLSDSIEQTFQRTSRETKVRRSTRLQKDLEDEGLVWISLPFPSAPCRSQRLRRRTVCTVDSRGLESVALPEDTEPSGQTLSTVLPVFVSGEENRDGLAASALSLPGRRRKSVCTATLTNTKGPAQPKCYRRRSSLHQRRECSLTASKGSGTAAIEA</sequence>
<evidence type="ECO:0000256" key="7">
    <source>
        <dbReference type="SAM" id="MobiDB-lite"/>
    </source>
</evidence>
<feature type="region of interest" description="Disordered" evidence="7">
    <location>
        <begin position="796"/>
        <end position="825"/>
    </location>
</feature>
<comment type="caution">
    <text evidence="9">The sequence shown here is derived from an EMBL/GenBank/DDBJ whole genome shotgun (WGS) entry which is preliminary data.</text>
</comment>
<gene>
    <name evidence="9" type="primary">Cdca2</name>
    <name evidence="9" type="ORF">FOF47_R11078</name>
</gene>
<keyword evidence="6" id="KW-0131">Cell cycle</keyword>
<dbReference type="PANTHER" id="PTHR21603:SF16">
    <property type="entry name" value="CELL DIVISION CYCLE-ASSOCIATED PROTEIN 2"/>
    <property type="match status" value="1"/>
</dbReference>
<dbReference type="Proteomes" id="UP000475037">
    <property type="component" value="Unassembled WGS sequence"/>
</dbReference>
<dbReference type="GO" id="GO:0005694">
    <property type="term" value="C:chromosome"/>
    <property type="evidence" value="ECO:0007669"/>
    <property type="project" value="TreeGrafter"/>
</dbReference>
<feature type="compositionally biased region" description="Basic and acidic residues" evidence="7">
    <location>
        <begin position="694"/>
        <end position="710"/>
    </location>
</feature>
<feature type="non-terminal residue" evidence="9">
    <location>
        <position position="1020"/>
    </location>
</feature>
<keyword evidence="2" id="KW-1017">Isopeptide bond</keyword>
<evidence type="ECO:0000313" key="10">
    <source>
        <dbReference type="Proteomes" id="UP000475037"/>
    </source>
</evidence>
<evidence type="ECO:0000256" key="5">
    <source>
        <dbReference type="ARBA" id="ARBA00023242"/>
    </source>
</evidence>
<dbReference type="PANTHER" id="PTHR21603">
    <property type="entry name" value="ANTIGEN KI-67-LIKE PROTEIN"/>
    <property type="match status" value="1"/>
</dbReference>
<feature type="region of interest" description="Disordered" evidence="7">
    <location>
        <begin position="72"/>
        <end position="98"/>
    </location>
</feature>
<evidence type="ECO:0000256" key="2">
    <source>
        <dbReference type="ARBA" id="ARBA00022499"/>
    </source>
</evidence>
<feature type="region of interest" description="Disordered" evidence="7">
    <location>
        <begin position="536"/>
        <end position="579"/>
    </location>
</feature>
<dbReference type="GO" id="GO:0007088">
    <property type="term" value="P:regulation of mitotic nuclear division"/>
    <property type="evidence" value="ECO:0007669"/>
    <property type="project" value="TreeGrafter"/>
</dbReference>
<keyword evidence="4" id="KW-0832">Ubl conjugation</keyword>
<dbReference type="AlphaFoldDB" id="A0A6G1AD95"/>
<organism evidence="9 10">
    <name type="scientific">Crocuta crocuta</name>
    <name type="common">Spotted hyena</name>
    <dbReference type="NCBI Taxonomy" id="9678"/>
    <lineage>
        <taxon>Eukaryota</taxon>
        <taxon>Metazoa</taxon>
        <taxon>Chordata</taxon>
        <taxon>Craniata</taxon>
        <taxon>Vertebrata</taxon>
        <taxon>Euteleostomi</taxon>
        <taxon>Mammalia</taxon>
        <taxon>Eutheria</taxon>
        <taxon>Laurasiatheria</taxon>
        <taxon>Carnivora</taxon>
        <taxon>Feliformia</taxon>
        <taxon>Hyaenidae</taxon>
        <taxon>Crocuta</taxon>
    </lineage>
</organism>
<evidence type="ECO:0000256" key="4">
    <source>
        <dbReference type="ARBA" id="ARBA00022843"/>
    </source>
</evidence>
<feature type="non-terminal residue" evidence="9">
    <location>
        <position position="1"/>
    </location>
</feature>
<dbReference type="EMBL" id="VOAJ01005700">
    <property type="protein sequence ID" value="KAF0873748.1"/>
    <property type="molecule type" value="Genomic_DNA"/>
</dbReference>
<evidence type="ECO:0000259" key="8">
    <source>
        <dbReference type="Pfam" id="PF15276"/>
    </source>
</evidence>
<evidence type="ECO:0000256" key="1">
    <source>
        <dbReference type="ARBA" id="ARBA00004123"/>
    </source>
</evidence>
<keyword evidence="3" id="KW-0597">Phosphoprotein</keyword>
<dbReference type="Pfam" id="PF15276">
    <property type="entry name" value="PP1_bind"/>
    <property type="match status" value="1"/>
</dbReference>
<proteinExistence type="predicted"/>
<feature type="compositionally biased region" description="Basic and acidic residues" evidence="7">
    <location>
        <begin position="536"/>
        <end position="548"/>
    </location>
</feature>
<feature type="region of interest" description="Disordered" evidence="7">
    <location>
        <begin position="1"/>
        <end position="23"/>
    </location>
</feature>
<feature type="compositionally biased region" description="Basic and acidic residues" evidence="7">
    <location>
        <begin position="1"/>
        <end position="22"/>
    </location>
</feature>
<reference evidence="9 10" key="1">
    <citation type="submission" date="2019-11" db="EMBL/GenBank/DDBJ databases">
        <authorList>
            <person name="Yang C."/>
            <person name="Li F."/>
        </authorList>
    </citation>
    <scope>NUCLEOTIDE SEQUENCE [LARGE SCALE GENOMIC DNA]</scope>
    <source>
        <strain evidence="9">KB4526</strain>
        <tissue evidence="9">Muscle</tissue>
    </source>
</reference>
<comment type="subcellular location">
    <subcellularLocation>
        <location evidence="1">Nucleus</location>
    </subcellularLocation>
</comment>
<dbReference type="GO" id="GO:0005634">
    <property type="term" value="C:nucleus"/>
    <property type="evidence" value="ECO:0007669"/>
    <property type="project" value="UniProtKB-SubCell"/>
</dbReference>
<protein>
    <submittedName>
        <fullName evidence="9">CDCA2 protein</fullName>
    </submittedName>
</protein>
<dbReference type="GO" id="GO:0051983">
    <property type="term" value="P:regulation of chromosome segregation"/>
    <property type="evidence" value="ECO:0007669"/>
    <property type="project" value="TreeGrafter"/>
</dbReference>
<keyword evidence="10" id="KW-1185">Reference proteome</keyword>
<feature type="domain" description="PP1-binding" evidence="8">
    <location>
        <begin position="389"/>
        <end position="450"/>
    </location>
</feature>
<evidence type="ECO:0000313" key="9">
    <source>
        <dbReference type="EMBL" id="KAF0873748.1"/>
    </source>
</evidence>
<dbReference type="InterPro" id="IPR029334">
    <property type="entry name" value="PP1-bd"/>
</dbReference>
<name>A0A6G1AD95_CROCR</name>